<sequence>MTLRTQIMAPLFLINFTLMMQYMLKNGNKIILQALSKVFNICLEESETNRWESSLEFLVEALPFNYLGVPIGTNITLKKHRKPIIGCFQFKLSIWKAKSLFFGMLVTLLKTIFGSLATYYFSIVKTPSCIIDDHEKI</sequence>
<organism evidence="2 3">
    <name type="scientific">Lactuca sativa</name>
    <name type="common">Garden lettuce</name>
    <dbReference type="NCBI Taxonomy" id="4236"/>
    <lineage>
        <taxon>Eukaryota</taxon>
        <taxon>Viridiplantae</taxon>
        <taxon>Streptophyta</taxon>
        <taxon>Embryophyta</taxon>
        <taxon>Tracheophyta</taxon>
        <taxon>Spermatophyta</taxon>
        <taxon>Magnoliopsida</taxon>
        <taxon>eudicotyledons</taxon>
        <taxon>Gunneridae</taxon>
        <taxon>Pentapetalae</taxon>
        <taxon>asterids</taxon>
        <taxon>campanulids</taxon>
        <taxon>Asterales</taxon>
        <taxon>Asteraceae</taxon>
        <taxon>Cichorioideae</taxon>
        <taxon>Cichorieae</taxon>
        <taxon>Lactucinae</taxon>
        <taxon>Lactuca</taxon>
    </lineage>
</organism>
<dbReference type="Proteomes" id="UP000235145">
    <property type="component" value="Unassembled WGS sequence"/>
</dbReference>
<gene>
    <name evidence="2" type="ORF">LSAT_V11C100046450</name>
</gene>
<evidence type="ECO:0000313" key="3">
    <source>
        <dbReference type="Proteomes" id="UP000235145"/>
    </source>
</evidence>
<reference evidence="2 3" key="1">
    <citation type="journal article" date="2017" name="Nat. Commun.">
        <title>Genome assembly with in vitro proximity ligation data and whole-genome triplication in lettuce.</title>
        <authorList>
            <person name="Reyes-Chin-Wo S."/>
            <person name="Wang Z."/>
            <person name="Yang X."/>
            <person name="Kozik A."/>
            <person name="Arikit S."/>
            <person name="Song C."/>
            <person name="Xia L."/>
            <person name="Froenicke L."/>
            <person name="Lavelle D.O."/>
            <person name="Truco M.J."/>
            <person name="Xia R."/>
            <person name="Zhu S."/>
            <person name="Xu C."/>
            <person name="Xu H."/>
            <person name="Xu X."/>
            <person name="Cox K."/>
            <person name="Korf I."/>
            <person name="Meyers B.C."/>
            <person name="Michelmore R.W."/>
        </authorList>
    </citation>
    <scope>NUCLEOTIDE SEQUENCE [LARGE SCALE GENOMIC DNA]</scope>
    <source>
        <strain evidence="3">cv. Salinas</strain>
        <tissue evidence="2">Seedlings</tissue>
    </source>
</reference>
<keyword evidence="3" id="KW-1185">Reference proteome</keyword>
<keyword evidence="1" id="KW-0472">Membrane</keyword>
<proteinExistence type="predicted"/>
<accession>A0A9R1WF14</accession>
<feature type="transmembrane region" description="Helical" evidence="1">
    <location>
        <begin position="100"/>
        <end position="121"/>
    </location>
</feature>
<name>A0A9R1WF14_LACSA</name>
<dbReference type="PANTHER" id="PTHR33116:SF79">
    <property type="entry name" value="REVERSE TRANSCRIPTASE DOMAIN, ZINC FINGER, CCHC-TYPE-RELATED"/>
    <property type="match status" value="1"/>
</dbReference>
<comment type="caution">
    <text evidence="2">The sequence shown here is derived from an EMBL/GenBank/DDBJ whole genome shotgun (WGS) entry which is preliminary data.</text>
</comment>
<protein>
    <submittedName>
        <fullName evidence="2">Uncharacterized protein</fullName>
    </submittedName>
</protein>
<evidence type="ECO:0000256" key="1">
    <source>
        <dbReference type="SAM" id="Phobius"/>
    </source>
</evidence>
<dbReference type="EMBL" id="NBSK02000001">
    <property type="protein sequence ID" value="KAJ0225532.1"/>
    <property type="molecule type" value="Genomic_DNA"/>
</dbReference>
<dbReference type="PANTHER" id="PTHR33116">
    <property type="entry name" value="REVERSE TRANSCRIPTASE ZINC-BINDING DOMAIN-CONTAINING PROTEIN-RELATED-RELATED"/>
    <property type="match status" value="1"/>
</dbReference>
<keyword evidence="1" id="KW-1133">Transmembrane helix</keyword>
<feature type="transmembrane region" description="Helical" evidence="1">
    <location>
        <begin position="6"/>
        <end position="24"/>
    </location>
</feature>
<evidence type="ECO:0000313" key="2">
    <source>
        <dbReference type="EMBL" id="KAJ0225532.1"/>
    </source>
</evidence>
<keyword evidence="1" id="KW-0812">Transmembrane</keyword>
<dbReference type="AlphaFoldDB" id="A0A9R1WF14"/>